<proteinExistence type="predicted"/>
<gene>
    <name evidence="2" type="ORF">I595_3193</name>
</gene>
<name>A0A0P7AEU0_9FLAO</name>
<keyword evidence="1" id="KW-0472">Membrane</keyword>
<dbReference type="AlphaFoldDB" id="A0A0P7AEU0"/>
<dbReference type="EMBL" id="LDJX01000007">
    <property type="protein sequence ID" value="KPM30698.1"/>
    <property type="molecule type" value="Genomic_DNA"/>
</dbReference>
<evidence type="ECO:0000313" key="3">
    <source>
        <dbReference type="Proteomes" id="UP000050280"/>
    </source>
</evidence>
<dbReference type="Proteomes" id="UP000050280">
    <property type="component" value="Unassembled WGS sequence"/>
</dbReference>
<keyword evidence="3" id="KW-1185">Reference proteome</keyword>
<organism evidence="2 3">
    <name type="scientific">Croceitalea dokdonensis DOKDO 023</name>
    <dbReference type="NCBI Taxonomy" id="1300341"/>
    <lineage>
        <taxon>Bacteria</taxon>
        <taxon>Pseudomonadati</taxon>
        <taxon>Bacteroidota</taxon>
        <taxon>Flavobacteriia</taxon>
        <taxon>Flavobacteriales</taxon>
        <taxon>Flavobacteriaceae</taxon>
        <taxon>Croceitalea</taxon>
    </lineage>
</organism>
<accession>A0A0P7AEU0</accession>
<sequence length="37" mass="4201">MLHGGFFGKIQKLKLGHRPSFKGIIFLCFLSFFLANS</sequence>
<protein>
    <submittedName>
        <fullName evidence="2">Uncharacterized protein</fullName>
    </submittedName>
</protein>
<evidence type="ECO:0000313" key="2">
    <source>
        <dbReference type="EMBL" id="KPM30698.1"/>
    </source>
</evidence>
<evidence type="ECO:0000256" key="1">
    <source>
        <dbReference type="SAM" id="Phobius"/>
    </source>
</evidence>
<reference evidence="2 3" key="1">
    <citation type="submission" date="2015-09" db="EMBL/GenBank/DDBJ databases">
        <title>Genome sequence of the marine flavobacterium Croceitalea dokdonensis DOKDO 023 that contains proton- and sodium-pumping rhodopsins.</title>
        <authorList>
            <person name="Kwon S.-K."/>
            <person name="Lee H.K."/>
            <person name="Kwak M.-J."/>
            <person name="Kim J.F."/>
        </authorList>
    </citation>
    <scope>NUCLEOTIDE SEQUENCE [LARGE SCALE GENOMIC DNA]</scope>
    <source>
        <strain evidence="2 3">DOKDO 023</strain>
    </source>
</reference>
<feature type="transmembrane region" description="Helical" evidence="1">
    <location>
        <begin position="20"/>
        <end position="36"/>
    </location>
</feature>
<keyword evidence="1" id="KW-0812">Transmembrane</keyword>
<comment type="caution">
    <text evidence="2">The sequence shown here is derived from an EMBL/GenBank/DDBJ whole genome shotgun (WGS) entry which is preliminary data.</text>
</comment>
<keyword evidence="1" id="KW-1133">Transmembrane helix</keyword>